<keyword evidence="1" id="KW-0472">Membrane</keyword>
<name>A0AAE1CHV8_9PEZI</name>
<feature type="transmembrane region" description="Helical" evidence="1">
    <location>
        <begin position="75"/>
        <end position="95"/>
    </location>
</feature>
<reference evidence="2" key="1">
    <citation type="journal article" date="2023" name="Mol. Phylogenet. Evol.">
        <title>Genome-scale phylogeny and comparative genomics of the fungal order Sordariales.</title>
        <authorList>
            <person name="Hensen N."/>
            <person name="Bonometti L."/>
            <person name="Westerberg I."/>
            <person name="Brannstrom I.O."/>
            <person name="Guillou S."/>
            <person name="Cros-Aarteil S."/>
            <person name="Calhoun S."/>
            <person name="Haridas S."/>
            <person name="Kuo A."/>
            <person name="Mondo S."/>
            <person name="Pangilinan J."/>
            <person name="Riley R."/>
            <person name="LaButti K."/>
            <person name="Andreopoulos B."/>
            <person name="Lipzen A."/>
            <person name="Chen C."/>
            <person name="Yan M."/>
            <person name="Daum C."/>
            <person name="Ng V."/>
            <person name="Clum A."/>
            <person name="Steindorff A."/>
            <person name="Ohm R.A."/>
            <person name="Martin F."/>
            <person name="Silar P."/>
            <person name="Natvig D.O."/>
            <person name="Lalanne C."/>
            <person name="Gautier V."/>
            <person name="Ament-Velasquez S.L."/>
            <person name="Kruys A."/>
            <person name="Hutchinson M.I."/>
            <person name="Powell A.J."/>
            <person name="Barry K."/>
            <person name="Miller A.N."/>
            <person name="Grigoriev I.V."/>
            <person name="Debuchy R."/>
            <person name="Gladieux P."/>
            <person name="Hiltunen Thoren M."/>
            <person name="Johannesson H."/>
        </authorList>
    </citation>
    <scope>NUCLEOTIDE SEQUENCE</scope>
    <source>
        <strain evidence="2">CBS 314.62</strain>
    </source>
</reference>
<dbReference type="PANTHER" id="PTHR12242">
    <property type="entry name" value="OS02G0130600 PROTEIN-RELATED"/>
    <property type="match status" value="1"/>
</dbReference>
<proteinExistence type="predicted"/>
<feature type="transmembrane region" description="Helical" evidence="1">
    <location>
        <begin position="178"/>
        <end position="195"/>
    </location>
</feature>
<evidence type="ECO:0000256" key="1">
    <source>
        <dbReference type="SAM" id="Phobius"/>
    </source>
</evidence>
<dbReference type="EMBL" id="JAULSO010000001">
    <property type="protein sequence ID" value="KAK3694688.1"/>
    <property type="molecule type" value="Genomic_DNA"/>
</dbReference>
<accession>A0AAE1CHV8</accession>
<sequence length="287" mass="32796">MAIGRGPFAFGTDLWDPSHRFETSWILSPWALFFCRALFSLYIFTTLVFILVWYCVNGATHCTASQDEFSYFTTLTYWGLGFYFLAAATHTFTYARSGVALLDRFPRPLQALHSAFYTTIVVYPFVVTIVFWGRLYSGHWFTVAFEGWSNVSQHAMNSVFAMFEIVVARTNPPPPVHMLWLILILALYLSLAYLTDATKGFYPYDFLDPSKQHALVAAYVFGIAAGCLILFGVAWGLVWLRRYITETRLGLDGKFAHARAQQPETYIEMAKHTEPLPRESMQQGRSF</sequence>
<evidence type="ECO:0008006" key="4">
    <source>
        <dbReference type="Google" id="ProtNLM"/>
    </source>
</evidence>
<feature type="transmembrane region" description="Helical" evidence="1">
    <location>
        <begin position="215"/>
        <end position="240"/>
    </location>
</feature>
<comment type="caution">
    <text evidence="2">The sequence shown here is derived from an EMBL/GenBank/DDBJ whole genome shotgun (WGS) entry which is preliminary data.</text>
</comment>
<evidence type="ECO:0000313" key="2">
    <source>
        <dbReference type="EMBL" id="KAK3694688.1"/>
    </source>
</evidence>
<feature type="transmembrane region" description="Helical" evidence="1">
    <location>
        <begin position="115"/>
        <end position="133"/>
    </location>
</feature>
<dbReference type="GO" id="GO:0016020">
    <property type="term" value="C:membrane"/>
    <property type="evidence" value="ECO:0007669"/>
    <property type="project" value="TreeGrafter"/>
</dbReference>
<keyword evidence="3" id="KW-1185">Reference proteome</keyword>
<dbReference type="PANTHER" id="PTHR12242:SF1">
    <property type="entry name" value="MYND-TYPE DOMAIN-CONTAINING PROTEIN"/>
    <property type="match status" value="1"/>
</dbReference>
<evidence type="ECO:0000313" key="3">
    <source>
        <dbReference type="Proteomes" id="UP001270362"/>
    </source>
</evidence>
<protein>
    <recommendedName>
        <fullName evidence="4">FAR-17a/AIG1-like protein</fullName>
    </recommendedName>
</protein>
<reference evidence="2" key="2">
    <citation type="submission" date="2023-06" db="EMBL/GenBank/DDBJ databases">
        <authorList>
            <consortium name="Lawrence Berkeley National Laboratory"/>
            <person name="Haridas S."/>
            <person name="Hensen N."/>
            <person name="Bonometti L."/>
            <person name="Westerberg I."/>
            <person name="Brannstrom I.O."/>
            <person name="Guillou S."/>
            <person name="Cros-Aarteil S."/>
            <person name="Calhoun S."/>
            <person name="Kuo A."/>
            <person name="Mondo S."/>
            <person name="Pangilinan J."/>
            <person name="Riley R."/>
            <person name="Labutti K."/>
            <person name="Andreopoulos B."/>
            <person name="Lipzen A."/>
            <person name="Chen C."/>
            <person name="Yanf M."/>
            <person name="Daum C."/>
            <person name="Ng V."/>
            <person name="Clum A."/>
            <person name="Steindorff A."/>
            <person name="Ohm R."/>
            <person name="Martin F."/>
            <person name="Silar P."/>
            <person name="Natvig D."/>
            <person name="Lalanne C."/>
            <person name="Gautier V."/>
            <person name="Ament-Velasquez S.L."/>
            <person name="Kruys A."/>
            <person name="Hutchinson M.I."/>
            <person name="Powell A.J."/>
            <person name="Barry K."/>
            <person name="Miller A.N."/>
            <person name="Grigoriev I.V."/>
            <person name="Debuchy R."/>
            <person name="Gladieux P."/>
            <person name="Thoren M.H."/>
            <person name="Johannesson H."/>
        </authorList>
    </citation>
    <scope>NUCLEOTIDE SEQUENCE</scope>
    <source>
        <strain evidence="2">CBS 314.62</strain>
    </source>
</reference>
<keyword evidence="1" id="KW-0812">Transmembrane</keyword>
<dbReference type="AlphaFoldDB" id="A0AAE1CHV8"/>
<keyword evidence="1" id="KW-1133">Transmembrane helix</keyword>
<gene>
    <name evidence="2" type="ORF">B0T22DRAFT_533691</name>
</gene>
<feature type="transmembrane region" description="Helical" evidence="1">
    <location>
        <begin position="30"/>
        <end position="54"/>
    </location>
</feature>
<organism evidence="2 3">
    <name type="scientific">Podospora appendiculata</name>
    <dbReference type="NCBI Taxonomy" id="314037"/>
    <lineage>
        <taxon>Eukaryota</taxon>
        <taxon>Fungi</taxon>
        <taxon>Dikarya</taxon>
        <taxon>Ascomycota</taxon>
        <taxon>Pezizomycotina</taxon>
        <taxon>Sordariomycetes</taxon>
        <taxon>Sordariomycetidae</taxon>
        <taxon>Sordariales</taxon>
        <taxon>Podosporaceae</taxon>
        <taxon>Podospora</taxon>
    </lineage>
</organism>
<dbReference type="Proteomes" id="UP001270362">
    <property type="component" value="Unassembled WGS sequence"/>
</dbReference>